<comment type="similarity">
    <text evidence="1">Belongs to the ComF/GntX family.</text>
</comment>
<dbReference type="PANTHER" id="PTHR47505:SF1">
    <property type="entry name" value="DNA UTILIZATION PROTEIN YHGH"/>
    <property type="match status" value="1"/>
</dbReference>
<dbReference type="SUPFAM" id="SSF53271">
    <property type="entry name" value="PRTase-like"/>
    <property type="match status" value="1"/>
</dbReference>
<evidence type="ECO:0000256" key="1">
    <source>
        <dbReference type="ARBA" id="ARBA00008007"/>
    </source>
</evidence>
<dbReference type="Proteomes" id="UP000275137">
    <property type="component" value="Unassembled WGS sequence"/>
</dbReference>
<feature type="domain" description="Double zinc ribbon" evidence="3">
    <location>
        <begin position="42"/>
        <end position="95"/>
    </location>
</feature>
<dbReference type="InterPro" id="IPR051910">
    <property type="entry name" value="ComF/GntX_DNA_util-trans"/>
</dbReference>
<reference evidence="4 5" key="1">
    <citation type="submission" date="2018-10" db="EMBL/GenBank/DDBJ databases">
        <authorList>
            <person name="Chen W.-M."/>
        </authorList>
    </citation>
    <scope>NUCLEOTIDE SEQUENCE [LARGE SCALE GENOMIC DNA]</scope>
    <source>
        <strain evidence="4 5">H-5</strain>
    </source>
</reference>
<keyword evidence="5" id="KW-1185">Reference proteome</keyword>
<accession>A0A3N0V3U2</accession>
<dbReference type="CDD" id="cd06223">
    <property type="entry name" value="PRTases_typeI"/>
    <property type="match status" value="1"/>
</dbReference>
<dbReference type="AlphaFoldDB" id="A0A3N0V3U2"/>
<dbReference type="InterPro" id="IPR029057">
    <property type="entry name" value="PRTase-like"/>
</dbReference>
<evidence type="ECO:0000259" key="3">
    <source>
        <dbReference type="Pfam" id="PF18912"/>
    </source>
</evidence>
<evidence type="ECO:0000313" key="5">
    <source>
        <dbReference type="Proteomes" id="UP000275137"/>
    </source>
</evidence>
<dbReference type="PANTHER" id="PTHR47505">
    <property type="entry name" value="DNA UTILIZATION PROTEIN YHGH"/>
    <property type="match status" value="1"/>
</dbReference>
<dbReference type="Pfam" id="PF18912">
    <property type="entry name" value="DZR_2"/>
    <property type="match status" value="1"/>
</dbReference>
<feature type="domain" description="Phosphoribosyltransferase" evidence="2">
    <location>
        <begin position="171"/>
        <end position="260"/>
    </location>
</feature>
<proteinExistence type="inferred from homology"/>
<evidence type="ECO:0000259" key="2">
    <source>
        <dbReference type="Pfam" id="PF00156"/>
    </source>
</evidence>
<gene>
    <name evidence="4" type="ORF">ED236_06025</name>
</gene>
<sequence length="263" mass="29125">MCCAQSLKVNEVIRNRRLSLVRIISCQTEGCHLIDDWLKITQSLWQPWCLLCEQHQAEAHGVCSGCLADLPWLTAAHCPCCALPAAAGQLCGQCLQNPPAFDATQAVFRYDYPVAALLHAYKYQARLALAHNFASLMAEKLQLQTPVDCIIPMPLHRDRLRMRGFNQAAEIARLLARTLSVPVALQDCERVLATPPQVGLPLRQRSRNLRNAFVCKTRLDGRHVLLVDDVMTTGASLHALASCVKKAGAARVSCWVLARTHTN</sequence>
<dbReference type="Gene3D" id="3.40.50.2020">
    <property type="match status" value="1"/>
</dbReference>
<dbReference type="Pfam" id="PF00156">
    <property type="entry name" value="Pribosyltran"/>
    <property type="match status" value="1"/>
</dbReference>
<organism evidence="4 5">
    <name type="scientific">Pseudomethylobacillus aquaticus</name>
    <dbReference type="NCBI Taxonomy" id="2676064"/>
    <lineage>
        <taxon>Bacteria</taxon>
        <taxon>Pseudomonadati</taxon>
        <taxon>Pseudomonadota</taxon>
        <taxon>Betaproteobacteria</taxon>
        <taxon>Nitrosomonadales</taxon>
        <taxon>Methylophilaceae</taxon>
        <taxon>Pseudomethylobacillus</taxon>
    </lineage>
</organism>
<comment type="caution">
    <text evidence="4">The sequence shown here is derived from an EMBL/GenBank/DDBJ whole genome shotgun (WGS) entry which is preliminary data.</text>
</comment>
<dbReference type="InterPro" id="IPR044005">
    <property type="entry name" value="DZR_2"/>
</dbReference>
<evidence type="ECO:0000313" key="4">
    <source>
        <dbReference type="EMBL" id="ROH87224.1"/>
    </source>
</evidence>
<protein>
    <submittedName>
        <fullName evidence="4">ComF family protein</fullName>
    </submittedName>
</protein>
<dbReference type="InterPro" id="IPR000836">
    <property type="entry name" value="PRTase_dom"/>
</dbReference>
<name>A0A3N0V3U2_9PROT</name>
<dbReference type="EMBL" id="RJVP01000002">
    <property type="protein sequence ID" value="ROH87224.1"/>
    <property type="molecule type" value="Genomic_DNA"/>
</dbReference>